<protein>
    <recommendedName>
        <fullName evidence="1">Acyclic terpene utilisation N-terminal domain-containing protein</fullName>
    </recommendedName>
</protein>
<accession>A0A381P5J8</accession>
<name>A0A381P5J8_9ZZZZ</name>
<reference evidence="2" key="1">
    <citation type="submission" date="2018-05" db="EMBL/GenBank/DDBJ databases">
        <authorList>
            <person name="Lanie J.A."/>
            <person name="Ng W.-L."/>
            <person name="Kazmierczak K.M."/>
            <person name="Andrzejewski T.M."/>
            <person name="Davidsen T.M."/>
            <person name="Wayne K.J."/>
            <person name="Tettelin H."/>
            <person name="Glass J.I."/>
            <person name="Rusch D."/>
            <person name="Podicherti R."/>
            <person name="Tsui H.-C.T."/>
            <person name="Winkler M.E."/>
        </authorList>
    </citation>
    <scope>NUCLEOTIDE SEQUENCE</scope>
</reference>
<dbReference type="EMBL" id="UINC01000813">
    <property type="protein sequence ID" value="SUZ61579.1"/>
    <property type="molecule type" value="Genomic_DNA"/>
</dbReference>
<dbReference type="InterPro" id="IPR010839">
    <property type="entry name" value="AtuA_N"/>
</dbReference>
<dbReference type="Pfam" id="PF07287">
    <property type="entry name" value="AtuA"/>
    <property type="match status" value="1"/>
</dbReference>
<proteinExistence type="predicted"/>
<sequence length="457" mass="50098">MSVPRISLISPTGALGMGFLDESLERGSSLKPDVIACDAGSTDSGPFYLGSATPKMSRSAILQDLRRLLLARDQLKIPLIIGSCGTSGVDSGVDWMREMTLEIAREEYLSFKLGRVYSEQNPELMAEAFQSGKIEPLPEAPEIDEQIIQNCSHIVAMMGHEPIVHLLEEKCDVILCGRASDTALFAALPLMRGFPAGPVWHCAKTIECGAICSTATGADGVYAEIDDKSFTVEPLALDAACTPHSLASHTLYENKDPYLIREPSGTLDTQKASYLAISERATRVEGSEFHPERYTLKLEGAAFSGFQTVAIGGVRDPYILAQVDSWLAEMKLFFAERLKELTGKTLGEEVQIDISQYGRNAVMGKLEPLLEQIPHELGLLFTVTAPEQTLANDVARFVTHAASHWPISEWDGFISGIAFPFSPPEIDRGPVYRFTLNHVLIPESPLSAFRFEVEDFQ</sequence>
<dbReference type="AlphaFoldDB" id="A0A381P5J8"/>
<evidence type="ECO:0000259" key="1">
    <source>
        <dbReference type="Pfam" id="PF07287"/>
    </source>
</evidence>
<organism evidence="2">
    <name type="scientific">marine metagenome</name>
    <dbReference type="NCBI Taxonomy" id="408172"/>
    <lineage>
        <taxon>unclassified sequences</taxon>
        <taxon>metagenomes</taxon>
        <taxon>ecological metagenomes</taxon>
    </lineage>
</organism>
<gene>
    <name evidence="2" type="ORF">METZ01_LOCUS14433</name>
</gene>
<evidence type="ECO:0000313" key="2">
    <source>
        <dbReference type="EMBL" id="SUZ61579.1"/>
    </source>
</evidence>
<feature type="domain" description="Acyclic terpene utilisation N-terminal" evidence="1">
    <location>
        <begin position="96"/>
        <end position="188"/>
    </location>
</feature>